<dbReference type="OrthoDB" id="8323at2157"/>
<dbReference type="InterPro" id="IPR029057">
    <property type="entry name" value="PRTase-like"/>
</dbReference>
<dbReference type="CDD" id="cd06223">
    <property type="entry name" value="PRTases_typeI"/>
    <property type="match status" value="1"/>
</dbReference>
<sequence>MIDHLIKSLETCPIVKKGEYNYFVHPITDGIPKIDPVVLREVAVGMIHFLDLRDVQYIVAAEAMAIPIGTAISLMTDIPVNIIRKRSYGLPGEQEVMQQTGYSKGKMFINGLSPGDRVVIVDDVISTGGTINGILHTLNEMGVEVAGICFAIKKGTPDISMPYHYLVAIEVEDTVKIVDRQL</sequence>
<evidence type="ECO:0000313" key="5">
    <source>
        <dbReference type="Proteomes" id="UP000245657"/>
    </source>
</evidence>
<dbReference type="GO" id="GO:0006166">
    <property type="term" value="P:purine ribonucleoside salvage"/>
    <property type="evidence" value="ECO:0007669"/>
    <property type="project" value="UniProtKB-KW"/>
</dbReference>
<proteinExistence type="predicted"/>
<feature type="domain" description="Phosphoribosyltransferase" evidence="3">
    <location>
        <begin position="58"/>
        <end position="157"/>
    </location>
</feature>
<comment type="caution">
    <text evidence="4">The sequence shown here is derived from an EMBL/GenBank/DDBJ whole genome shotgun (WGS) entry which is preliminary data.</text>
</comment>
<organism evidence="4 5">
    <name type="scientific">Methanospirillum lacunae</name>
    <dbReference type="NCBI Taxonomy" id="668570"/>
    <lineage>
        <taxon>Archaea</taxon>
        <taxon>Methanobacteriati</taxon>
        <taxon>Methanobacteriota</taxon>
        <taxon>Stenosarchaea group</taxon>
        <taxon>Methanomicrobia</taxon>
        <taxon>Methanomicrobiales</taxon>
        <taxon>Methanospirillaceae</taxon>
        <taxon>Methanospirillum</taxon>
    </lineage>
</organism>
<dbReference type="AlphaFoldDB" id="A0A2V2MVV3"/>
<dbReference type="EMBL" id="QGMY01000007">
    <property type="protein sequence ID" value="PWR72012.1"/>
    <property type="molecule type" value="Genomic_DNA"/>
</dbReference>
<dbReference type="SUPFAM" id="SSF53271">
    <property type="entry name" value="PRTase-like"/>
    <property type="match status" value="1"/>
</dbReference>
<dbReference type="GeneID" id="97548125"/>
<gene>
    <name evidence="4" type="ORF">DK846_08450</name>
</gene>
<dbReference type="InterPro" id="IPR000836">
    <property type="entry name" value="PRTase_dom"/>
</dbReference>
<dbReference type="Proteomes" id="UP000245657">
    <property type="component" value="Unassembled WGS sequence"/>
</dbReference>
<dbReference type="PANTHER" id="PTHR43864:SF1">
    <property type="entry name" value="XANTHINE PHOSPHORIBOSYLTRANSFERASE"/>
    <property type="match status" value="1"/>
</dbReference>
<protein>
    <submittedName>
        <fullName evidence="4">Adenine phosphoribosyltransferase</fullName>
    </submittedName>
</protein>
<evidence type="ECO:0000256" key="1">
    <source>
        <dbReference type="ARBA" id="ARBA00022679"/>
    </source>
</evidence>
<dbReference type="NCBIfam" id="NF002635">
    <property type="entry name" value="PRK02304.1-4"/>
    <property type="match status" value="1"/>
</dbReference>
<keyword evidence="1 4" id="KW-0808">Transferase</keyword>
<dbReference type="InterPro" id="IPR050118">
    <property type="entry name" value="Pur/Pyrimidine_PRTase"/>
</dbReference>
<keyword evidence="5" id="KW-1185">Reference proteome</keyword>
<keyword evidence="4" id="KW-0328">Glycosyltransferase</keyword>
<dbReference type="Gene3D" id="3.40.50.2020">
    <property type="match status" value="1"/>
</dbReference>
<evidence type="ECO:0000259" key="3">
    <source>
        <dbReference type="Pfam" id="PF00156"/>
    </source>
</evidence>
<evidence type="ECO:0000313" key="4">
    <source>
        <dbReference type="EMBL" id="PWR72012.1"/>
    </source>
</evidence>
<keyword evidence="2" id="KW-0660">Purine salvage</keyword>
<dbReference type="InterPro" id="IPR026597">
    <property type="entry name" value="HGPRTase-like"/>
</dbReference>
<evidence type="ECO:0000256" key="2">
    <source>
        <dbReference type="ARBA" id="ARBA00022726"/>
    </source>
</evidence>
<accession>A0A2V2MVV3</accession>
<dbReference type="Pfam" id="PF00156">
    <property type="entry name" value="Pribosyltran"/>
    <property type="match status" value="1"/>
</dbReference>
<dbReference type="NCBIfam" id="NF040646">
    <property type="entry name" value="HPT_Archaea"/>
    <property type="match status" value="1"/>
</dbReference>
<dbReference type="GO" id="GO:0016757">
    <property type="term" value="F:glycosyltransferase activity"/>
    <property type="evidence" value="ECO:0007669"/>
    <property type="project" value="UniProtKB-KW"/>
</dbReference>
<name>A0A2V2MVV3_9EURY</name>
<reference evidence="4 5" key="1">
    <citation type="submission" date="2018-05" db="EMBL/GenBank/DDBJ databases">
        <title>Draft genome of Methanospirillum lacunae Ki8-1.</title>
        <authorList>
            <person name="Dueholm M.S."/>
            <person name="Nielsen P.H."/>
            <person name="Bakmann L.F."/>
            <person name="Otzen D.E."/>
        </authorList>
    </citation>
    <scope>NUCLEOTIDE SEQUENCE [LARGE SCALE GENOMIC DNA]</scope>
    <source>
        <strain evidence="4 5">Ki8-1</strain>
    </source>
</reference>
<dbReference type="PANTHER" id="PTHR43864">
    <property type="entry name" value="HYPOXANTHINE/GUANINE PHOSPHORIBOSYLTRANSFERASE"/>
    <property type="match status" value="1"/>
</dbReference>
<dbReference type="RefSeq" id="WP_109968502.1">
    <property type="nucleotide sequence ID" value="NZ_CP176093.1"/>
</dbReference>